<feature type="compositionally biased region" description="Acidic residues" evidence="1">
    <location>
        <begin position="32"/>
        <end position="41"/>
    </location>
</feature>
<dbReference type="AlphaFoldDB" id="A0A1D2M8E7"/>
<sequence>MAEAIKNLKQKKQTEEEEDEDVVELSNSSSSEDNDDEDAGDDSVSVQETIPGVDDARLKLCVKMDPCLICAEPAVGYDSEGKLMKKIRHSLFSQGHKFNHSRLFGFLCKGLSIKPFGMVKGDWNFASTSPTIPWPFCERCEGLINSLAGIYNKLEVVKTELKERMVDGEEVYMKDELYSKHDVRFYNFRKLVLGVDFKGTVKGRMFQKPAADGNTERPTCFDESMFPPNDPGSSWANPLLSDNTDHDGDDECGDSSSTDSHRPSKKPKGV</sequence>
<evidence type="ECO:0000256" key="1">
    <source>
        <dbReference type="SAM" id="MobiDB-lite"/>
    </source>
</evidence>
<protein>
    <submittedName>
        <fullName evidence="2">Uncharacterized protein</fullName>
    </submittedName>
</protein>
<evidence type="ECO:0000313" key="2">
    <source>
        <dbReference type="EMBL" id="ODM89235.1"/>
    </source>
</evidence>
<dbReference type="EMBL" id="LJIJ01002785">
    <property type="protein sequence ID" value="ODM89235.1"/>
    <property type="molecule type" value="Genomic_DNA"/>
</dbReference>
<organism evidence="2 3">
    <name type="scientific">Orchesella cincta</name>
    <name type="common">Springtail</name>
    <name type="synonym">Podura cincta</name>
    <dbReference type="NCBI Taxonomy" id="48709"/>
    <lineage>
        <taxon>Eukaryota</taxon>
        <taxon>Metazoa</taxon>
        <taxon>Ecdysozoa</taxon>
        <taxon>Arthropoda</taxon>
        <taxon>Hexapoda</taxon>
        <taxon>Collembola</taxon>
        <taxon>Entomobryomorpha</taxon>
        <taxon>Entomobryoidea</taxon>
        <taxon>Orchesellidae</taxon>
        <taxon>Orchesellinae</taxon>
        <taxon>Orchesella</taxon>
    </lineage>
</organism>
<accession>A0A1D2M8E7</accession>
<comment type="caution">
    <text evidence="2">The sequence shown here is derived from an EMBL/GenBank/DDBJ whole genome shotgun (WGS) entry which is preliminary data.</text>
</comment>
<proteinExistence type="predicted"/>
<feature type="region of interest" description="Disordered" evidence="1">
    <location>
        <begin position="1"/>
        <end position="48"/>
    </location>
</feature>
<evidence type="ECO:0000313" key="3">
    <source>
        <dbReference type="Proteomes" id="UP000094527"/>
    </source>
</evidence>
<gene>
    <name evidence="2" type="ORF">Ocin01_17448</name>
</gene>
<reference evidence="2 3" key="1">
    <citation type="journal article" date="2016" name="Genome Biol. Evol.">
        <title>Gene Family Evolution Reflects Adaptation to Soil Environmental Stressors in the Genome of the Collembolan Orchesella cincta.</title>
        <authorList>
            <person name="Faddeeva-Vakhrusheva A."/>
            <person name="Derks M.F."/>
            <person name="Anvar S.Y."/>
            <person name="Agamennone V."/>
            <person name="Suring W."/>
            <person name="Smit S."/>
            <person name="van Straalen N.M."/>
            <person name="Roelofs D."/>
        </authorList>
    </citation>
    <scope>NUCLEOTIDE SEQUENCE [LARGE SCALE GENOMIC DNA]</scope>
    <source>
        <tissue evidence="2">Mixed pool</tissue>
    </source>
</reference>
<name>A0A1D2M8E7_ORCCI</name>
<feature type="region of interest" description="Disordered" evidence="1">
    <location>
        <begin position="208"/>
        <end position="270"/>
    </location>
</feature>
<keyword evidence="3" id="KW-1185">Reference proteome</keyword>
<feature type="compositionally biased region" description="Polar residues" evidence="1">
    <location>
        <begin position="231"/>
        <end position="242"/>
    </location>
</feature>
<dbReference type="Proteomes" id="UP000094527">
    <property type="component" value="Unassembled WGS sequence"/>
</dbReference>